<comment type="caution">
    <text evidence="8">The sequence shown here is derived from an EMBL/GenBank/DDBJ whole genome shotgun (WGS) entry which is preliminary data.</text>
</comment>
<sequence precursor="true">MIHYHVAITRILKTALLLLLAAPLSAGTTLTVDPAGGGDFTTIQAALDSIPVGNRQRVVVEIGPGAYNERVRLDHDRVTLRGAGAEETRLWYRWPREAYHRRYDRFGPGVLNVFGDDVVVEGLTIENTQPDSTHAFALYGQPDRLILDGCEVLGVGGDTVSLWNTSFGCYYHRGCRFTGGVDFVCPRGWCFVRDSRFEAVDGSAMIWQDGHMDPGMKFALVGCEFDGPEGFWLGRNHYPSQFYLVGCRFTERMADKPIGVVGRPKPWQNASLWEQKYFFDCHRTGGDYAWHADNLSEAPSSPAADEITPAWTFGGTWDPESTDAPTVVEVETDGASVFVTLSEPVCGAAEARVLRADGSAAEFTAGDGDRRVRFEGGSADSLPASLEVEGESLIGAVATLAPRPVASQSLPAATPVHRASILLVGDSTVADYPLESPMRGWGQALRGMVDERVTVHNAARNGRSSESFRSEGRWKQADLEAADFVLIQFGHNDNPGKGPDRETDPAPGGSYRANLTRYVEEAREAGAVAVLVSPTARRHFTAEGQVDPQGGNLPYAAAVLAVAEELDCPVVDLNRLTGELFERLGEGPSDRYQPEGDRTHFTPAGARRVAALLLGELQEQLPELRRFVDQAALRRP</sequence>
<dbReference type="InterPro" id="IPR036514">
    <property type="entry name" value="SGNH_hydro_sf"/>
</dbReference>
<dbReference type="GO" id="GO:0030599">
    <property type="term" value="F:pectinesterase activity"/>
    <property type="evidence" value="ECO:0007669"/>
    <property type="project" value="InterPro"/>
</dbReference>
<dbReference type="InterPro" id="IPR011050">
    <property type="entry name" value="Pectin_lyase_fold/virulence"/>
</dbReference>
<dbReference type="GO" id="GO:0042545">
    <property type="term" value="P:cell wall modification"/>
    <property type="evidence" value="ECO:0007669"/>
    <property type="project" value="InterPro"/>
</dbReference>
<dbReference type="RefSeq" id="WP_146395985.1">
    <property type="nucleotide sequence ID" value="NZ_SJPQ01000001.1"/>
</dbReference>
<evidence type="ECO:0000256" key="4">
    <source>
        <dbReference type="SAM" id="MobiDB-lite"/>
    </source>
</evidence>
<keyword evidence="2 8" id="KW-0378">Hydrolase</keyword>
<dbReference type="Gene3D" id="3.40.50.1110">
    <property type="entry name" value="SGNH hydrolase"/>
    <property type="match status" value="1"/>
</dbReference>
<dbReference type="PANTHER" id="PTHR43695:SF1">
    <property type="entry name" value="RHAMNOGALACTURONAN ACETYLESTERASE"/>
    <property type="match status" value="1"/>
</dbReference>
<evidence type="ECO:0000313" key="8">
    <source>
        <dbReference type="EMBL" id="TWT89903.1"/>
    </source>
</evidence>
<proteinExistence type="inferred from homology"/>
<dbReference type="PANTHER" id="PTHR43695">
    <property type="entry name" value="PUTATIVE (AFU_ORTHOLOGUE AFUA_2G17250)-RELATED"/>
    <property type="match status" value="1"/>
</dbReference>
<dbReference type="Proteomes" id="UP000315440">
    <property type="component" value="Unassembled WGS sequence"/>
</dbReference>
<dbReference type="EC" id="3.1.1.-" evidence="8"/>
<keyword evidence="5" id="KW-0732">Signal</keyword>
<evidence type="ECO:0000313" key="9">
    <source>
        <dbReference type="Proteomes" id="UP000315440"/>
    </source>
</evidence>
<name>A0A5C5ZUN0_9BACT</name>
<accession>A0A5C5ZUN0</accession>
<dbReference type="InterPro" id="IPR013830">
    <property type="entry name" value="SGNH_hydro"/>
</dbReference>
<feature type="region of interest" description="Disordered" evidence="4">
    <location>
        <begin position="490"/>
        <end position="509"/>
    </location>
</feature>
<evidence type="ECO:0000259" key="6">
    <source>
        <dbReference type="Pfam" id="PF01095"/>
    </source>
</evidence>
<dbReference type="Gene3D" id="2.160.20.10">
    <property type="entry name" value="Single-stranded right-handed beta-helix, Pectin lyase-like"/>
    <property type="match status" value="1"/>
</dbReference>
<protein>
    <submittedName>
        <fullName evidence="8">Rhamnogalacturonan acetylesterase RhgT</fullName>
        <ecNumber evidence="8">3.1.1.-</ecNumber>
    </submittedName>
</protein>
<dbReference type="SUPFAM" id="SSF51126">
    <property type="entry name" value="Pectin lyase-like"/>
    <property type="match status" value="1"/>
</dbReference>
<comment type="similarity">
    <text evidence="1">Belongs to the 'GDSL' lipolytic enzyme family.</text>
</comment>
<dbReference type="Pfam" id="PF01095">
    <property type="entry name" value="Pectinesterase"/>
    <property type="match status" value="1"/>
</dbReference>
<dbReference type="InterPro" id="IPR012334">
    <property type="entry name" value="Pectin_lyas_fold"/>
</dbReference>
<evidence type="ECO:0000256" key="5">
    <source>
        <dbReference type="SAM" id="SignalP"/>
    </source>
</evidence>
<keyword evidence="3" id="KW-0063">Aspartyl esterase</keyword>
<dbReference type="AlphaFoldDB" id="A0A5C5ZUN0"/>
<dbReference type="Pfam" id="PF13472">
    <property type="entry name" value="Lipase_GDSL_2"/>
    <property type="match status" value="1"/>
</dbReference>
<evidence type="ECO:0000256" key="1">
    <source>
        <dbReference type="ARBA" id="ARBA00008668"/>
    </source>
</evidence>
<dbReference type="InterPro" id="IPR000070">
    <property type="entry name" value="Pectinesterase_cat"/>
</dbReference>
<dbReference type="CDD" id="cd01821">
    <property type="entry name" value="Rhamnogalacturan_acetylesterase_like"/>
    <property type="match status" value="1"/>
</dbReference>
<dbReference type="OrthoDB" id="9807041at2"/>
<gene>
    <name evidence="8" type="primary">rhgT_1</name>
    <name evidence="8" type="ORF">Mal64_02850</name>
</gene>
<dbReference type="EMBL" id="SJPQ01000001">
    <property type="protein sequence ID" value="TWT89903.1"/>
    <property type="molecule type" value="Genomic_DNA"/>
</dbReference>
<evidence type="ECO:0000256" key="2">
    <source>
        <dbReference type="ARBA" id="ARBA00022801"/>
    </source>
</evidence>
<reference evidence="8 9" key="1">
    <citation type="submission" date="2019-02" db="EMBL/GenBank/DDBJ databases">
        <title>Deep-cultivation of Planctomycetes and their phenomic and genomic characterization uncovers novel biology.</title>
        <authorList>
            <person name="Wiegand S."/>
            <person name="Jogler M."/>
            <person name="Boedeker C."/>
            <person name="Pinto D."/>
            <person name="Vollmers J."/>
            <person name="Rivas-Marin E."/>
            <person name="Kohn T."/>
            <person name="Peeters S.H."/>
            <person name="Heuer A."/>
            <person name="Rast P."/>
            <person name="Oberbeckmann S."/>
            <person name="Bunk B."/>
            <person name="Jeske O."/>
            <person name="Meyerdierks A."/>
            <person name="Storesund J.E."/>
            <person name="Kallscheuer N."/>
            <person name="Luecker S."/>
            <person name="Lage O.M."/>
            <person name="Pohl T."/>
            <person name="Merkel B.J."/>
            <person name="Hornburger P."/>
            <person name="Mueller R.-W."/>
            <person name="Bruemmer F."/>
            <person name="Labrenz M."/>
            <person name="Spormann A.M."/>
            <person name="Op Den Camp H."/>
            <person name="Overmann J."/>
            <person name="Amann R."/>
            <person name="Jetten M.S.M."/>
            <person name="Mascher T."/>
            <person name="Medema M.H."/>
            <person name="Devos D.P."/>
            <person name="Kaster A.-K."/>
            <person name="Ovreas L."/>
            <person name="Rohde M."/>
            <person name="Galperin M.Y."/>
            <person name="Jogler C."/>
        </authorList>
    </citation>
    <scope>NUCLEOTIDE SEQUENCE [LARGE SCALE GENOMIC DNA]</scope>
    <source>
        <strain evidence="8 9">Mal64</strain>
    </source>
</reference>
<keyword evidence="9" id="KW-1185">Reference proteome</keyword>
<dbReference type="SUPFAM" id="SSF52266">
    <property type="entry name" value="SGNH hydrolase"/>
    <property type="match status" value="1"/>
</dbReference>
<feature type="signal peptide" evidence="5">
    <location>
        <begin position="1"/>
        <end position="26"/>
    </location>
</feature>
<organism evidence="8 9">
    <name type="scientific">Pseudobythopirellula maris</name>
    <dbReference type="NCBI Taxonomy" id="2527991"/>
    <lineage>
        <taxon>Bacteria</taxon>
        <taxon>Pseudomonadati</taxon>
        <taxon>Planctomycetota</taxon>
        <taxon>Planctomycetia</taxon>
        <taxon>Pirellulales</taxon>
        <taxon>Lacipirellulaceae</taxon>
        <taxon>Pseudobythopirellula</taxon>
    </lineage>
</organism>
<feature type="domain" description="SGNH hydrolase-type esterase" evidence="7">
    <location>
        <begin position="424"/>
        <end position="608"/>
    </location>
</feature>
<feature type="chain" id="PRO_5022868886" evidence="5">
    <location>
        <begin position="27"/>
        <end position="636"/>
    </location>
</feature>
<evidence type="ECO:0000259" key="7">
    <source>
        <dbReference type="Pfam" id="PF13472"/>
    </source>
</evidence>
<evidence type="ECO:0000256" key="3">
    <source>
        <dbReference type="ARBA" id="ARBA00023085"/>
    </source>
</evidence>
<feature type="domain" description="Pectinesterase catalytic" evidence="6">
    <location>
        <begin position="31"/>
        <end position="194"/>
    </location>
</feature>
<dbReference type="InterPro" id="IPR037459">
    <property type="entry name" value="RhgT-like"/>
</dbReference>